<evidence type="ECO:0000313" key="2">
    <source>
        <dbReference type="Proteomes" id="UP000663866"/>
    </source>
</evidence>
<evidence type="ECO:0008006" key="3">
    <source>
        <dbReference type="Google" id="ProtNLM"/>
    </source>
</evidence>
<dbReference type="InterPro" id="IPR036397">
    <property type="entry name" value="RNaseH_sf"/>
</dbReference>
<dbReference type="GO" id="GO:0003676">
    <property type="term" value="F:nucleic acid binding"/>
    <property type="evidence" value="ECO:0007669"/>
    <property type="project" value="InterPro"/>
</dbReference>
<sequence length="152" mass="17482">SHFEVFNRKKKSFVRRLPSESDKPFNFQPRVQGGGGSISVWGIMTAKGAGPLVFYDGRMNGPTCISVIEPVLLSFIEKKIWSRCYLLLYWPAVSPDFNAIENLWDIIDNKLNDYRLNNVNDLQQATLEIWTKISNETGENLVRSMPRRIKKC</sequence>
<reference evidence="1" key="1">
    <citation type="submission" date="2021-02" db="EMBL/GenBank/DDBJ databases">
        <authorList>
            <person name="Nowell W R."/>
        </authorList>
    </citation>
    <scope>NUCLEOTIDE SEQUENCE</scope>
</reference>
<keyword evidence="2" id="KW-1185">Reference proteome</keyword>
<evidence type="ECO:0000313" key="1">
    <source>
        <dbReference type="EMBL" id="CAF4484534.1"/>
    </source>
</evidence>
<proteinExistence type="predicted"/>
<gene>
    <name evidence="1" type="ORF">OVN521_LOCUS39837</name>
</gene>
<dbReference type="Proteomes" id="UP000663866">
    <property type="component" value="Unassembled WGS sequence"/>
</dbReference>
<accession>A0A820UAR3</accession>
<protein>
    <recommendedName>
        <fullName evidence="3">Tc1-like transposase DDE domain-containing protein</fullName>
    </recommendedName>
</protein>
<dbReference type="EMBL" id="CAJOBG010051045">
    <property type="protein sequence ID" value="CAF4484534.1"/>
    <property type="molecule type" value="Genomic_DNA"/>
</dbReference>
<name>A0A820UAR3_9BILA</name>
<organism evidence="1 2">
    <name type="scientific">Rotaria magnacalcarata</name>
    <dbReference type="NCBI Taxonomy" id="392030"/>
    <lineage>
        <taxon>Eukaryota</taxon>
        <taxon>Metazoa</taxon>
        <taxon>Spiralia</taxon>
        <taxon>Gnathifera</taxon>
        <taxon>Rotifera</taxon>
        <taxon>Eurotatoria</taxon>
        <taxon>Bdelloidea</taxon>
        <taxon>Philodinida</taxon>
        <taxon>Philodinidae</taxon>
        <taxon>Rotaria</taxon>
    </lineage>
</organism>
<comment type="caution">
    <text evidence="1">The sequence shown here is derived from an EMBL/GenBank/DDBJ whole genome shotgun (WGS) entry which is preliminary data.</text>
</comment>
<dbReference type="Gene3D" id="3.30.420.10">
    <property type="entry name" value="Ribonuclease H-like superfamily/Ribonuclease H"/>
    <property type="match status" value="2"/>
</dbReference>
<feature type="non-terminal residue" evidence="1">
    <location>
        <position position="152"/>
    </location>
</feature>
<feature type="non-terminal residue" evidence="1">
    <location>
        <position position="1"/>
    </location>
</feature>
<dbReference type="AlphaFoldDB" id="A0A820UAR3"/>